<reference evidence="1 2" key="1">
    <citation type="submission" date="2023-07" db="EMBL/GenBank/DDBJ databases">
        <title>Sequencing the genomes of 1000 actinobacteria strains.</title>
        <authorList>
            <person name="Klenk H.-P."/>
        </authorList>
    </citation>
    <scope>NUCLEOTIDE SEQUENCE [LARGE SCALE GENOMIC DNA]</scope>
    <source>
        <strain evidence="1 2">DSM 43749</strain>
    </source>
</reference>
<keyword evidence="1" id="KW-0456">Lyase</keyword>
<dbReference type="Proteomes" id="UP001268819">
    <property type="component" value="Unassembled WGS sequence"/>
</dbReference>
<dbReference type="GO" id="GO:0016829">
    <property type="term" value="F:lyase activity"/>
    <property type="evidence" value="ECO:0007669"/>
    <property type="project" value="UniProtKB-KW"/>
</dbReference>
<dbReference type="RefSeq" id="WP_310306491.1">
    <property type="nucleotide sequence ID" value="NZ_BAAAXB010000001.1"/>
</dbReference>
<name>A0ABU1PUR1_9PSEU</name>
<sequence>MIHTASAVAADDLHARADLLARALRVAGRFTDALSWWVGYGLRRTQRAPDQAHTLDSDEALLLDLPAGRKVVRRDGFLVPAVGEGREPLAAVTSLVQLSRLGLSAAQRASLHDGATPIGVLAGDAHRACHFVTVLDTEPEPEQPALRVRATLVSGGRPAVLTEETVFWRALLARTPSSEPRAVPLFAARAQW</sequence>
<comment type="caution">
    <text evidence="1">The sequence shown here is derived from an EMBL/GenBank/DDBJ whole genome shotgun (WGS) entry which is preliminary data.</text>
</comment>
<accession>A0ABU1PUR1</accession>
<evidence type="ECO:0000313" key="1">
    <source>
        <dbReference type="EMBL" id="MDR6593624.1"/>
    </source>
</evidence>
<dbReference type="Gene3D" id="3.40.1410.10">
    <property type="entry name" value="Chorismate lyase-like"/>
    <property type="match status" value="1"/>
</dbReference>
<keyword evidence="2" id="KW-1185">Reference proteome</keyword>
<protein>
    <submittedName>
        <fullName evidence="1">Chorismate-pyruvate lyase</fullName>
    </submittedName>
</protein>
<evidence type="ECO:0000313" key="2">
    <source>
        <dbReference type="Proteomes" id="UP001268819"/>
    </source>
</evidence>
<gene>
    <name evidence="1" type="ORF">J2S66_002008</name>
</gene>
<proteinExistence type="predicted"/>
<organism evidence="1 2">
    <name type="scientific">Saccharothrix longispora</name>
    <dbReference type="NCBI Taxonomy" id="33920"/>
    <lineage>
        <taxon>Bacteria</taxon>
        <taxon>Bacillati</taxon>
        <taxon>Actinomycetota</taxon>
        <taxon>Actinomycetes</taxon>
        <taxon>Pseudonocardiales</taxon>
        <taxon>Pseudonocardiaceae</taxon>
        <taxon>Saccharothrix</taxon>
    </lineage>
</organism>
<dbReference type="EMBL" id="JAVDSG010000001">
    <property type="protein sequence ID" value="MDR6593624.1"/>
    <property type="molecule type" value="Genomic_DNA"/>
</dbReference>
<dbReference type="InterPro" id="IPR028978">
    <property type="entry name" value="Chorismate_lyase_/UTRA_dom_sf"/>
</dbReference>